<dbReference type="RefSeq" id="WP_260046120.1">
    <property type="nucleotide sequence ID" value="NZ_JANZXA010000006.1"/>
</dbReference>
<evidence type="ECO:0000313" key="4">
    <source>
        <dbReference type="Proteomes" id="UP001165583"/>
    </source>
</evidence>
<dbReference type="InterPro" id="IPR042099">
    <property type="entry name" value="ANL_N_sf"/>
</dbReference>
<dbReference type="InterPro" id="IPR025110">
    <property type="entry name" value="AMP-bd_C"/>
</dbReference>
<dbReference type="SUPFAM" id="SSF56801">
    <property type="entry name" value="Acetyl-CoA synthetase-like"/>
    <property type="match status" value="1"/>
</dbReference>
<dbReference type="PANTHER" id="PTHR24096">
    <property type="entry name" value="LONG-CHAIN-FATTY-ACID--COA LIGASE"/>
    <property type="match status" value="1"/>
</dbReference>
<evidence type="ECO:0000259" key="1">
    <source>
        <dbReference type="Pfam" id="PF00501"/>
    </source>
</evidence>
<dbReference type="PROSITE" id="PS00455">
    <property type="entry name" value="AMP_BINDING"/>
    <property type="match status" value="1"/>
</dbReference>
<dbReference type="InterPro" id="IPR000873">
    <property type="entry name" value="AMP-dep_synth/lig_dom"/>
</dbReference>
<dbReference type="InterPro" id="IPR020845">
    <property type="entry name" value="AMP-binding_CS"/>
</dbReference>
<comment type="caution">
    <text evidence="3">The sequence shown here is derived from an EMBL/GenBank/DDBJ whole genome shotgun (WGS) entry which is preliminary data.</text>
</comment>
<protein>
    <submittedName>
        <fullName evidence="3">Acyl--CoA ligase</fullName>
    </submittedName>
</protein>
<feature type="domain" description="AMP-binding enzyme C-terminal" evidence="2">
    <location>
        <begin position="484"/>
        <end position="561"/>
    </location>
</feature>
<organism evidence="3 4">
    <name type="scientific">Novosphingobium mangrovi</name>
    <name type="common">ex Huang et al. 2023</name>
    <dbReference type="NCBI Taxonomy" id="2976432"/>
    <lineage>
        <taxon>Bacteria</taxon>
        <taxon>Pseudomonadati</taxon>
        <taxon>Pseudomonadota</taxon>
        <taxon>Alphaproteobacteria</taxon>
        <taxon>Sphingomonadales</taxon>
        <taxon>Sphingomonadaceae</taxon>
        <taxon>Novosphingobium</taxon>
    </lineage>
</organism>
<evidence type="ECO:0000313" key="3">
    <source>
        <dbReference type="EMBL" id="MCT2400020.1"/>
    </source>
</evidence>
<keyword evidence="4" id="KW-1185">Reference proteome</keyword>
<reference evidence="3" key="1">
    <citation type="submission" date="2022-09" db="EMBL/GenBank/DDBJ databases">
        <title>Novosphingobium sp. Nov., a polycyclic aromatic hydrocarbon-degrading bacterium isolated form mangrove sediments in HongKong.</title>
        <authorList>
            <person name="Hu Z."/>
        </authorList>
    </citation>
    <scope>NUCLEOTIDE SEQUENCE</scope>
    <source>
        <strain evidence="3">HK4-1</strain>
    </source>
</reference>
<name>A0ABT2I5C0_9SPHN</name>
<dbReference type="Gene3D" id="3.30.300.30">
    <property type="match status" value="1"/>
</dbReference>
<feature type="domain" description="AMP-dependent synthetase/ligase" evidence="1">
    <location>
        <begin position="43"/>
        <end position="435"/>
    </location>
</feature>
<keyword evidence="3" id="KW-0436">Ligase</keyword>
<dbReference type="Gene3D" id="3.40.50.12780">
    <property type="entry name" value="N-terminal domain of ligase-like"/>
    <property type="match status" value="1"/>
</dbReference>
<dbReference type="PANTHER" id="PTHR24096:SF267">
    <property type="entry name" value="MALONATE--COA LIGASE ACSF3, MITOCHONDRIAL"/>
    <property type="match status" value="1"/>
</dbReference>
<evidence type="ECO:0000259" key="2">
    <source>
        <dbReference type="Pfam" id="PF13193"/>
    </source>
</evidence>
<sequence length="577" mass="62430">MQAAVSHQDTLAQPALSLVAGPSLADEAGQGPHTIGGYLRDLAARYGPREAVVLRNRTQRFAWTYDDLLARSLEVARALAAAGIGKGARVGILMTNRPEFLSSLFGTALAGGVPVALSTFSTPSELDYLLKASEISLLLFEQHVLKKDFFVMIDGLEPAIGHGRPGHLVSQRYPYLRHLVSLPGILGDADPLTSHEDGAVERWETFLARASHVPEAAVLARADAVHPADTGGIFFSSGTTSLPKGIVHSQRAFAIQWWRWPRIFAMNEPVRSWTGNGFFWSGNVSMVVGSALSTGGAVILQRYFDAEEALFLIEAEKVTFTSGRPHQWARFQAASNWVSADLSSLRYVTRGEQIWEHPTVDTDWDVPMSFGTTETMTICTSRVAGVADEAYAGSMGEVLPGNTIKIVDPFTGAIVPMGEKGEMCIKGPTLMTGYLGKAPEECFDAQGFYCTGDGGRIDAQGRFFWDGRLTDMIKTGGANVAPIEVDEVVARFPGVKRVQTVGVPDDLLGEMVVTAIVPVDGARLDEKSVIGFCKEHIASFKVPRRVLFFTDEEMAITGSEKVKPAVVKELVAKRLGA</sequence>
<proteinExistence type="predicted"/>
<dbReference type="InterPro" id="IPR045851">
    <property type="entry name" value="AMP-bd_C_sf"/>
</dbReference>
<dbReference type="Proteomes" id="UP001165583">
    <property type="component" value="Unassembled WGS sequence"/>
</dbReference>
<dbReference type="Pfam" id="PF00501">
    <property type="entry name" value="AMP-binding"/>
    <property type="match status" value="1"/>
</dbReference>
<accession>A0ABT2I5C0</accession>
<dbReference type="Pfam" id="PF13193">
    <property type="entry name" value="AMP-binding_C"/>
    <property type="match status" value="1"/>
</dbReference>
<gene>
    <name evidence="3" type="ORF">NZK81_10690</name>
</gene>
<dbReference type="EMBL" id="JANZXA010000006">
    <property type="protein sequence ID" value="MCT2400020.1"/>
    <property type="molecule type" value="Genomic_DNA"/>
</dbReference>
<dbReference type="GO" id="GO:0016874">
    <property type="term" value="F:ligase activity"/>
    <property type="evidence" value="ECO:0007669"/>
    <property type="project" value="UniProtKB-KW"/>
</dbReference>